<feature type="region of interest" description="Disordered" evidence="1">
    <location>
        <begin position="1"/>
        <end position="28"/>
    </location>
</feature>
<protein>
    <submittedName>
        <fullName evidence="5">Maleylpyruvate isomerase family mycothiol-dependent enzyme</fullName>
    </submittedName>
</protein>
<feature type="domain" description="MDMPI C-terminal" evidence="2">
    <location>
        <begin position="203"/>
        <end position="295"/>
    </location>
</feature>
<reference evidence="5" key="1">
    <citation type="submission" date="2018-01" db="EMBL/GenBank/DDBJ databases">
        <title>Comparative genomics of Mycobacterium mucogenicum and Mycobacterium neoaurum clade members emphasizing tRNA and non-coding RNA.</title>
        <authorList>
            <person name="Behra P.R.K."/>
            <person name="Pettersson B.M.F."/>
            <person name="Das S."/>
            <person name="Dasgupta S."/>
            <person name="Kirsebom L.A."/>
        </authorList>
    </citation>
    <scope>NUCLEOTIDE SEQUENCE</scope>
    <source>
        <strain evidence="5">DSM 44124</strain>
    </source>
</reference>
<dbReference type="InterPro" id="IPR034660">
    <property type="entry name" value="DinB/YfiT-like"/>
</dbReference>
<dbReference type="Pfam" id="PF11716">
    <property type="entry name" value="MDMPI_N"/>
    <property type="match status" value="1"/>
</dbReference>
<dbReference type="InterPro" id="IPR024344">
    <property type="entry name" value="MDMPI_metal-binding"/>
</dbReference>
<gene>
    <name evidence="4" type="ORF">C1S78_018900</name>
    <name evidence="5" type="ORF">C1S78_18845</name>
</gene>
<dbReference type="InterPro" id="IPR010872">
    <property type="entry name" value="MDMPI_C-term_domain"/>
</dbReference>
<accession>A0A8H2JDL6</accession>
<evidence type="ECO:0000259" key="2">
    <source>
        <dbReference type="Pfam" id="PF07398"/>
    </source>
</evidence>
<dbReference type="EMBL" id="POTL01000001">
    <property type="protein sequence ID" value="TLH54144.1"/>
    <property type="molecule type" value="Genomic_DNA"/>
</dbReference>
<proteinExistence type="predicted"/>
<evidence type="ECO:0000313" key="4">
    <source>
        <dbReference type="EMBL" id="QPG67607.1"/>
    </source>
</evidence>
<reference evidence="4 6" key="3">
    <citation type="journal article" date="2019" name="Sci. Rep.">
        <title>Insight into the biology of Mycobacterium mucogenicum and Mycobacterium neoaurum clade members.</title>
        <authorList>
            <person name="Behra P.R.K."/>
            <person name="Pettersson B.M.F."/>
            <person name="Ramesh M."/>
            <person name="Dasgupta S."/>
            <person name="Kirsebom L.A."/>
        </authorList>
    </citation>
    <scope>NUCLEOTIDE SEQUENCE [LARGE SCALE GENOMIC DNA]</scope>
    <source>
        <strain evidence="4 6">DSM 44124</strain>
    </source>
</reference>
<dbReference type="EMBL" id="CP062008">
    <property type="protein sequence ID" value="QPG67607.1"/>
    <property type="molecule type" value="Genomic_DNA"/>
</dbReference>
<evidence type="ECO:0000313" key="5">
    <source>
        <dbReference type="EMBL" id="TLH54144.1"/>
    </source>
</evidence>
<dbReference type="InterPro" id="IPR017517">
    <property type="entry name" value="Maleyloyr_isom"/>
</dbReference>
<dbReference type="KEGG" id="mmuc:C1S78_018900"/>
<organism evidence="5">
    <name type="scientific">Mycolicibacterium mucogenicum DSM 44124</name>
    <dbReference type="NCBI Taxonomy" id="1226753"/>
    <lineage>
        <taxon>Bacteria</taxon>
        <taxon>Bacillati</taxon>
        <taxon>Actinomycetota</taxon>
        <taxon>Actinomycetes</taxon>
        <taxon>Mycobacteriales</taxon>
        <taxon>Mycobacteriaceae</taxon>
        <taxon>Mycolicibacterium</taxon>
    </lineage>
</organism>
<reference evidence="4 6" key="2">
    <citation type="journal article" date="2019" name="BMC Evol. Biol.">
        <title>Comparative genomics of Mycobacterium mucogenicum and Mycobacterium neoaurum clade members emphasizing tRNA and non-coding RNA.</title>
        <authorList>
            <person name="Behra P.R.K."/>
            <person name="Pettersson B.M.F."/>
            <person name="Das S."/>
            <person name="Dasgupta S."/>
            <person name="Kirsebom L.A."/>
        </authorList>
    </citation>
    <scope>NUCLEOTIDE SEQUENCE [LARGE SCALE GENOMIC DNA]</scope>
    <source>
        <strain evidence="4 6">DSM 44124</strain>
    </source>
</reference>
<dbReference type="GO" id="GO:0016853">
    <property type="term" value="F:isomerase activity"/>
    <property type="evidence" value="ECO:0007669"/>
    <property type="project" value="UniProtKB-KW"/>
</dbReference>
<dbReference type="Gene3D" id="1.20.120.450">
    <property type="entry name" value="dinb family like domain"/>
    <property type="match status" value="1"/>
</dbReference>
<evidence type="ECO:0000313" key="6">
    <source>
        <dbReference type="Proteomes" id="UP000309231"/>
    </source>
</evidence>
<evidence type="ECO:0000256" key="1">
    <source>
        <dbReference type="SAM" id="MobiDB-lite"/>
    </source>
</evidence>
<keyword evidence="5" id="KW-0670">Pyruvate</keyword>
<dbReference type="AlphaFoldDB" id="A0A8H2JDL6"/>
<sequence length="307" mass="33693">MTNDRDALRDSPSAAVRPSYRQPVSSSTRPVTVLEKSDVLPALFGVWDDIDKLLATISEAELLTTQTELPGWHVRDVVAHIIGTELMLKGEAVPEADIDVSELDHVHNPIGVMNECWTRSMAALSSTELLEKFRAVTDDRRAMLTAMSDEEWNTPTMTPAGQDSVGRFMRIRTFDSWMHEQDIRESVARPAPDAVLQKPEAQLSLDEIETMMGFVVAKRGGAPDGSRVAIELTGPMARTIRVAVDGRAAVVPDFGGAEPTTVIRMDGWQFTRLCGGRPLGAVRPVAIEFEGDAEVGRRIVENLGYVI</sequence>
<dbReference type="SUPFAM" id="SSF109854">
    <property type="entry name" value="DinB/YfiT-like putative metalloenzymes"/>
    <property type="match status" value="1"/>
</dbReference>
<keyword evidence="5" id="KW-0413">Isomerase</keyword>
<evidence type="ECO:0000259" key="3">
    <source>
        <dbReference type="Pfam" id="PF11716"/>
    </source>
</evidence>
<feature type="domain" description="Mycothiol-dependent maleylpyruvate isomerase metal-binding" evidence="3">
    <location>
        <begin position="46"/>
        <end position="184"/>
    </location>
</feature>
<dbReference type="NCBIfam" id="TIGR03083">
    <property type="entry name" value="maleylpyruvate isomerase family mycothiol-dependent enzyme"/>
    <property type="match status" value="1"/>
</dbReference>
<dbReference type="GO" id="GO:0046872">
    <property type="term" value="F:metal ion binding"/>
    <property type="evidence" value="ECO:0007669"/>
    <property type="project" value="InterPro"/>
</dbReference>
<keyword evidence="6" id="KW-1185">Reference proteome</keyword>
<dbReference type="Proteomes" id="UP000309231">
    <property type="component" value="Chromosome"/>
</dbReference>
<name>A0A8H2JDL6_MYCMU</name>
<dbReference type="Pfam" id="PF07398">
    <property type="entry name" value="MDMPI_C"/>
    <property type="match status" value="1"/>
</dbReference>